<keyword evidence="2" id="KW-0645">Protease</keyword>
<comment type="similarity">
    <text evidence="1">Belongs to the peptidase S28 family.</text>
</comment>
<evidence type="ECO:0000256" key="4">
    <source>
        <dbReference type="ARBA" id="ARBA00022801"/>
    </source>
</evidence>
<dbReference type="EMBL" id="JANBQF010000033">
    <property type="protein sequence ID" value="KAJ2007195.1"/>
    <property type="molecule type" value="Genomic_DNA"/>
</dbReference>
<evidence type="ECO:0000313" key="8">
    <source>
        <dbReference type="Proteomes" id="UP001150907"/>
    </source>
</evidence>
<evidence type="ECO:0000256" key="3">
    <source>
        <dbReference type="ARBA" id="ARBA00022729"/>
    </source>
</evidence>
<dbReference type="OrthoDB" id="1735038at2759"/>
<dbReference type="PANTHER" id="PTHR11010">
    <property type="entry name" value="PROTEASE S28 PRO-X CARBOXYPEPTIDASE-RELATED"/>
    <property type="match status" value="1"/>
</dbReference>
<dbReference type="GO" id="GO:0070008">
    <property type="term" value="F:serine-type exopeptidase activity"/>
    <property type="evidence" value="ECO:0007669"/>
    <property type="project" value="InterPro"/>
</dbReference>
<evidence type="ECO:0000256" key="2">
    <source>
        <dbReference type="ARBA" id="ARBA00022670"/>
    </source>
</evidence>
<sequence length="482" mass="52729">MAWLHALAVVLVAIYTLLVQSNATALNDHDVAYWFTQPVDHFGRNNQQWEQQYMVNGTFYRPGGPIFVTTPGDESVTSYHTSMTHLASLAQLNNGLVVAIEQRFYGKSAPMPDLSASSLQYMTVENTLKDFAQFIRAVKSNPSSVFPVTVDPDSSVIFAGSSYSANVAAWMRATYPELVAGAWASSAFVYHRLDNYHFEQSFGRQLHHLGCGSQFAQGVQELDSILLSDDASRIESALELFGLPPLSADGFASLVSMLSISLADTQVTVSGNPVHAAICAHFNSNTPALVSYANVIKAAIERFGYSPEEIAAMSSHSTSDAKTHLNQPYRVNYYLSCTWFGNWMTAAPKSTGLASYISRRLNLDYWLSQCQKKFGSSIGSVADIDAFNKKWLGPLQEATNIYYTVGGIDIWRESTVAPASGSNIKLGSNTQVEVIDGAGPSQDYGMAEAADISSVKQARHVGNQLVKKWLAGKSRRIYSQQE</sequence>
<dbReference type="Proteomes" id="UP001150907">
    <property type="component" value="Unassembled WGS sequence"/>
</dbReference>
<evidence type="ECO:0000256" key="1">
    <source>
        <dbReference type="ARBA" id="ARBA00011079"/>
    </source>
</evidence>
<reference evidence="7" key="1">
    <citation type="submission" date="2022-07" db="EMBL/GenBank/DDBJ databases">
        <title>Phylogenomic reconstructions and comparative analyses of Kickxellomycotina fungi.</title>
        <authorList>
            <person name="Reynolds N.K."/>
            <person name="Stajich J.E."/>
            <person name="Barry K."/>
            <person name="Grigoriev I.V."/>
            <person name="Crous P."/>
            <person name="Smith M.E."/>
        </authorList>
    </citation>
    <scope>NUCLEOTIDE SEQUENCE</scope>
    <source>
        <strain evidence="7">IMI 214461</strain>
    </source>
</reference>
<dbReference type="AlphaFoldDB" id="A0A9W8BLR2"/>
<comment type="caution">
    <text evidence="7">The sequence shown here is derived from an EMBL/GenBank/DDBJ whole genome shotgun (WGS) entry which is preliminary data.</text>
</comment>
<evidence type="ECO:0000256" key="5">
    <source>
        <dbReference type="ARBA" id="ARBA00023180"/>
    </source>
</evidence>
<dbReference type="Gene3D" id="1.20.120.980">
    <property type="entry name" value="Serine carboxypeptidase S28, SKS domain"/>
    <property type="match status" value="1"/>
</dbReference>
<name>A0A9W8BLR2_9FUNG</name>
<gene>
    <name evidence="7" type="ORF">H4R26_000911</name>
</gene>
<organism evidence="7 8">
    <name type="scientific">Coemansia thaxteri</name>
    <dbReference type="NCBI Taxonomy" id="2663907"/>
    <lineage>
        <taxon>Eukaryota</taxon>
        <taxon>Fungi</taxon>
        <taxon>Fungi incertae sedis</taxon>
        <taxon>Zoopagomycota</taxon>
        <taxon>Kickxellomycotina</taxon>
        <taxon>Kickxellomycetes</taxon>
        <taxon>Kickxellales</taxon>
        <taxon>Kickxellaceae</taxon>
        <taxon>Coemansia</taxon>
    </lineage>
</organism>
<dbReference type="Pfam" id="PF05577">
    <property type="entry name" value="Peptidase_S28"/>
    <property type="match status" value="1"/>
</dbReference>
<keyword evidence="3 6" id="KW-0732">Signal</keyword>
<evidence type="ECO:0000256" key="6">
    <source>
        <dbReference type="SAM" id="SignalP"/>
    </source>
</evidence>
<dbReference type="GO" id="GO:0008239">
    <property type="term" value="F:dipeptidyl-peptidase activity"/>
    <property type="evidence" value="ECO:0007669"/>
    <property type="project" value="TreeGrafter"/>
</dbReference>
<dbReference type="SUPFAM" id="SSF53474">
    <property type="entry name" value="alpha/beta-Hydrolases"/>
    <property type="match status" value="1"/>
</dbReference>
<proteinExistence type="inferred from homology"/>
<dbReference type="GO" id="GO:0006508">
    <property type="term" value="P:proteolysis"/>
    <property type="evidence" value="ECO:0007669"/>
    <property type="project" value="UniProtKB-KW"/>
</dbReference>
<evidence type="ECO:0000313" key="7">
    <source>
        <dbReference type="EMBL" id="KAJ2007195.1"/>
    </source>
</evidence>
<dbReference type="Gene3D" id="3.40.50.1820">
    <property type="entry name" value="alpha/beta hydrolase"/>
    <property type="match status" value="1"/>
</dbReference>
<keyword evidence="5" id="KW-0325">Glycoprotein</keyword>
<feature type="chain" id="PRO_5040771748" evidence="6">
    <location>
        <begin position="22"/>
        <end position="482"/>
    </location>
</feature>
<feature type="signal peptide" evidence="6">
    <location>
        <begin position="1"/>
        <end position="21"/>
    </location>
</feature>
<accession>A0A9W8BLR2</accession>
<dbReference type="PANTHER" id="PTHR11010:SF38">
    <property type="entry name" value="LYSOSOMAL PRO-X CARBOXYPEPTIDASE"/>
    <property type="match status" value="1"/>
</dbReference>
<dbReference type="InterPro" id="IPR029058">
    <property type="entry name" value="AB_hydrolase_fold"/>
</dbReference>
<keyword evidence="8" id="KW-1185">Reference proteome</keyword>
<keyword evidence="4" id="KW-0378">Hydrolase</keyword>
<dbReference type="InterPro" id="IPR008758">
    <property type="entry name" value="Peptidase_S28"/>
</dbReference>
<dbReference type="InterPro" id="IPR042269">
    <property type="entry name" value="Ser_carbopepase_S28_SKS"/>
</dbReference>
<protein>
    <submittedName>
        <fullName evidence="7">Uncharacterized protein</fullName>
    </submittedName>
</protein>